<dbReference type="PANTHER" id="PTHR24171">
    <property type="entry name" value="ANKYRIN REPEAT DOMAIN-CONTAINING PROTEIN 39-RELATED"/>
    <property type="match status" value="1"/>
</dbReference>
<dbReference type="SUPFAM" id="SSF48403">
    <property type="entry name" value="Ankyrin repeat"/>
    <property type="match status" value="1"/>
</dbReference>
<dbReference type="InterPro" id="IPR002110">
    <property type="entry name" value="Ankyrin_rpt"/>
</dbReference>
<evidence type="ECO:0000313" key="5">
    <source>
        <dbReference type="EMBL" id="KAL2835433.1"/>
    </source>
</evidence>
<dbReference type="Pfam" id="PF12796">
    <property type="entry name" value="Ank_2"/>
    <property type="match status" value="1"/>
</dbReference>
<accession>A0ABR4J5W1</accession>
<keyword evidence="1" id="KW-0677">Repeat</keyword>
<dbReference type="PROSITE" id="PS50297">
    <property type="entry name" value="ANK_REP_REGION"/>
    <property type="match status" value="2"/>
</dbReference>
<evidence type="ECO:0000313" key="6">
    <source>
        <dbReference type="Proteomes" id="UP001610446"/>
    </source>
</evidence>
<dbReference type="EMBL" id="JBFXLU010000205">
    <property type="protein sequence ID" value="KAL2835433.1"/>
    <property type="molecule type" value="Genomic_DNA"/>
</dbReference>
<keyword evidence="2 3" id="KW-0040">ANK repeat</keyword>
<evidence type="ECO:0000256" key="3">
    <source>
        <dbReference type="PROSITE-ProRule" id="PRU00023"/>
    </source>
</evidence>
<reference evidence="5 6" key="1">
    <citation type="submission" date="2024-07" db="EMBL/GenBank/DDBJ databases">
        <title>Section-level genome sequencing and comparative genomics of Aspergillus sections Usti and Cavernicolus.</title>
        <authorList>
            <consortium name="Lawrence Berkeley National Laboratory"/>
            <person name="Nybo J.L."/>
            <person name="Vesth T.C."/>
            <person name="Theobald S."/>
            <person name="Frisvad J.C."/>
            <person name="Larsen T.O."/>
            <person name="Kjaerboelling I."/>
            <person name="Rothschild-Mancinelli K."/>
            <person name="Lyhne E.K."/>
            <person name="Kogle M.E."/>
            <person name="Barry K."/>
            <person name="Clum A."/>
            <person name="Na H."/>
            <person name="Ledsgaard L."/>
            <person name="Lin J."/>
            <person name="Lipzen A."/>
            <person name="Kuo A."/>
            <person name="Riley R."/>
            <person name="Mondo S."/>
            <person name="Labutti K."/>
            <person name="Haridas S."/>
            <person name="Pangalinan J."/>
            <person name="Salamov A.A."/>
            <person name="Simmons B.A."/>
            <person name="Magnuson J.K."/>
            <person name="Chen J."/>
            <person name="Drula E."/>
            <person name="Henrissat B."/>
            <person name="Wiebenga A."/>
            <person name="Lubbers R.J."/>
            <person name="Gomes A.C."/>
            <person name="Makela M.R."/>
            <person name="Stajich J."/>
            <person name="Grigoriev I.V."/>
            <person name="Mortensen U.H."/>
            <person name="De Vries R.P."/>
            <person name="Baker S.E."/>
            <person name="Andersen M.R."/>
        </authorList>
    </citation>
    <scope>NUCLEOTIDE SEQUENCE [LARGE SCALE GENOMIC DNA]</scope>
    <source>
        <strain evidence="5 6">CBS 123904</strain>
    </source>
</reference>
<dbReference type="Gene3D" id="1.25.40.20">
    <property type="entry name" value="Ankyrin repeat-containing domain"/>
    <property type="match status" value="1"/>
</dbReference>
<evidence type="ECO:0000256" key="2">
    <source>
        <dbReference type="ARBA" id="ARBA00023043"/>
    </source>
</evidence>
<feature type="region of interest" description="Disordered" evidence="4">
    <location>
        <begin position="54"/>
        <end position="73"/>
    </location>
</feature>
<protein>
    <submittedName>
        <fullName evidence="5">Ankyrin repeat-containing domain protein</fullName>
    </submittedName>
</protein>
<dbReference type="InterPro" id="IPR036770">
    <property type="entry name" value="Ankyrin_rpt-contain_sf"/>
</dbReference>
<sequence>METIARLFLAHGADPDFPDYGGLTPLAYAAQSGQMHIVEILLGLVKEKGKVDLESKDNRRSSQPYDLSFGGRTPLSRAAGQGQAGIVRLLLEHGADSDAWDLWKKTPLVYAARRGHLETVRVLLKHDPKPAVPGPEGLSSLEVALREFKKLDPPEWYDEMWELLEPVHTRPQPGWFERVFGIPF</sequence>
<dbReference type="PRINTS" id="PR01415">
    <property type="entry name" value="ANKYRIN"/>
</dbReference>
<dbReference type="Pfam" id="PF13637">
    <property type="entry name" value="Ank_4"/>
    <property type="match status" value="1"/>
</dbReference>
<evidence type="ECO:0000256" key="1">
    <source>
        <dbReference type="ARBA" id="ARBA00022737"/>
    </source>
</evidence>
<dbReference type="SMART" id="SM00248">
    <property type="entry name" value="ANK"/>
    <property type="match status" value="3"/>
</dbReference>
<feature type="repeat" description="ANK" evidence="3">
    <location>
        <begin position="70"/>
        <end position="102"/>
    </location>
</feature>
<proteinExistence type="predicted"/>
<dbReference type="PROSITE" id="PS50088">
    <property type="entry name" value="ANK_REPEAT"/>
    <property type="match status" value="2"/>
</dbReference>
<gene>
    <name evidence="5" type="ORF">BJY01DRAFT_223709</name>
</gene>
<organism evidence="5 6">
    <name type="scientific">Aspergillus pseudoustus</name>
    <dbReference type="NCBI Taxonomy" id="1810923"/>
    <lineage>
        <taxon>Eukaryota</taxon>
        <taxon>Fungi</taxon>
        <taxon>Dikarya</taxon>
        <taxon>Ascomycota</taxon>
        <taxon>Pezizomycotina</taxon>
        <taxon>Eurotiomycetes</taxon>
        <taxon>Eurotiomycetidae</taxon>
        <taxon>Eurotiales</taxon>
        <taxon>Aspergillaceae</taxon>
        <taxon>Aspergillus</taxon>
        <taxon>Aspergillus subgen. Nidulantes</taxon>
    </lineage>
</organism>
<comment type="caution">
    <text evidence="5">The sequence shown here is derived from an EMBL/GenBank/DDBJ whole genome shotgun (WGS) entry which is preliminary data.</text>
</comment>
<name>A0ABR4J5W1_9EURO</name>
<dbReference type="Proteomes" id="UP001610446">
    <property type="component" value="Unassembled WGS sequence"/>
</dbReference>
<evidence type="ECO:0000256" key="4">
    <source>
        <dbReference type="SAM" id="MobiDB-lite"/>
    </source>
</evidence>
<dbReference type="PANTHER" id="PTHR24171:SF8">
    <property type="entry name" value="BRCA1-ASSOCIATED RING DOMAIN PROTEIN 1"/>
    <property type="match status" value="1"/>
</dbReference>
<feature type="repeat" description="ANK" evidence="3">
    <location>
        <begin position="21"/>
        <end position="42"/>
    </location>
</feature>
<keyword evidence="6" id="KW-1185">Reference proteome</keyword>